<organism evidence="2 3">
    <name type="scientific">Acinetobacter higginsii</name>
    <dbReference type="NCBI Taxonomy" id="70347"/>
    <lineage>
        <taxon>Bacteria</taxon>
        <taxon>Pseudomonadati</taxon>
        <taxon>Pseudomonadota</taxon>
        <taxon>Gammaproteobacteria</taxon>
        <taxon>Moraxellales</taxon>
        <taxon>Moraxellaceae</taxon>
        <taxon>Acinetobacter</taxon>
    </lineage>
</organism>
<feature type="transmembrane region" description="Helical" evidence="1">
    <location>
        <begin position="78"/>
        <end position="95"/>
    </location>
</feature>
<feature type="transmembrane region" description="Helical" evidence="1">
    <location>
        <begin position="127"/>
        <end position="143"/>
    </location>
</feature>
<evidence type="ECO:0008006" key="4">
    <source>
        <dbReference type="Google" id="ProtNLM"/>
    </source>
</evidence>
<reference evidence="2 3" key="1">
    <citation type="submission" date="2013-02" db="EMBL/GenBank/DDBJ databases">
        <title>The Genome Sequence of Acinetobacter sp. CIP 70.18.</title>
        <authorList>
            <consortium name="The Broad Institute Genome Sequencing Platform"/>
            <consortium name="The Broad Institute Genome Sequencing Center for Infectious Disease"/>
            <person name="Cerqueira G."/>
            <person name="Feldgarden M."/>
            <person name="Courvalin P."/>
            <person name="Perichon B."/>
            <person name="Grillot-Courvalin C."/>
            <person name="Clermont D."/>
            <person name="Rocha E."/>
            <person name="Yoon E.-J."/>
            <person name="Nemec A."/>
            <person name="Walker B."/>
            <person name="Young S.K."/>
            <person name="Zeng Q."/>
            <person name="Gargeya S."/>
            <person name="Fitzgerald M."/>
            <person name="Haas B."/>
            <person name="Abouelleil A."/>
            <person name="Alvarado L."/>
            <person name="Arachchi H.M."/>
            <person name="Berlin A.M."/>
            <person name="Chapman S.B."/>
            <person name="Dewar J."/>
            <person name="Goldberg J."/>
            <person name="Griggs A."/>
            <person name="Gujja S."/>
            <person name="Hansen M."/>
            <person name="Howarth C."/>
            <person name="Imamovic A."/>
            <person name="Larimer J."/>
            <person name="McCowan C."/>
            <person name="Murphy C."/>
            <person name="Neiman D."/>
            <person name="Pearson M."/>
            <person name="Priest M."/>
            <person name="Roberts A."/>
            <person name="Saif S."/>
            <person name="Shea T."/>
            <person name="Sisk P."/>
            <person name="Sykes S."/>
            <person name="Wortman J."/>
            <person name="Nusbaum C."/>
            <person name="Birren B."/>
        </authorList>
    </citation>
    <scope>NUCLEOTIDE SEQUENCE [LARGE SCALE GENOMIC DNA]</scope>
    <source>
        <strain evidence="2 3">CIP 70.18</strain>
    </source>
</reference>
<sequence length="346" mass="40877">MKLLVKRKFLFFLFFAFLCSLIVGGRGNTNDTYTYYSIFKNIDSYDLTSYYNFYLLSGVELGWGLYSKVISIFSDSSLVLFSIFSFLTFSFIYKASHIIRLNYAYVMAFYIPSGFFLMQQFMQIRQGLAVPAVVLASLLYLSNKKKWSIVFFIIAILFHQITFSYILIFLCYLLLDRKYPLSYSRLRFYSVLFGILFFVFILARTVMLPLASSFFDRLVSYSNSDYAEEVGFFSLANIKFYLEFVLILCLTNKKILLNKFYVFMVFIFTVGLTLRIAFFDFGILSGRLSNVFLFIEIFLIPYLLSQRLKKAPFYLFLTLYFIIIFYVTWVYQAGLFLQDYYFIPLE</sequence>
<feature type="transmembrane region" description="Helical" evidence="1">
    <location>
        <begin position="49"/>
        <end position="66"/>
    </location>
</feature>
<gene>
    <name evidence="2" type="ORF">F902_00646</name>
</gene>
<dbReference type="RefSeq" id="WP_005200905.1">
    <property type="nucleotide sequence ID" value="NZ_KB850070.1"/>
</dbReference>
<protein>
    <recommendedName>
        <fullName evidence="4">EpsG family protein</fullName>
    </recommendedName>
</protein>
<dbReference type="InterPro" id="IPR049458">
    <property type="entry name" value="EpsG-like"/>
</dbReference>
<feature type="transmembrane region" description="Helical" evidence="1">
    <location>
        <begin position="101"/>
        <end position="118"/>
    </location>
</feature>
<feature type="transmembrane region" description="Helical" evidence="1">
    <location>
        <begin position="260"/>
        <end position="278"/>
    </location>
</feature>
<feature type="transmembrane region" description="Helical" evidence="1">
    <location>
        <begin position="187"/>
        <end position="210"/>
    </location>
</feature>
<accession>N9RUL2</accession>
<proteinExistence type="predicted"/>
<dbReference type="AlphaFoldDB" id="N9RUL2"/>
<dbReference type="PATRIC" id="fig|1217700.3.peg.610"/>
<keyword evidence="1" id="KW-0812">Transmembrane</keyword>
<evidence type="ECO:0000313" key="2">
    <source>
        <dbReference type="EMBL" id="ENX61609.1"/>
    </source>
</evidence>
<dbReference type="Pfam" id="PF14897">
    <property type="entry name" value="EpsG"/>
    <property type="match status" value="1"/>
</dbReference>
<dbReference type="EMBL" id="APRN01000030">
    <property type="protein sequence ID" value="ENX61609.1"/>
    <property type="molecule type" value="Genomic_DNA"/>
</dbReference>
<feature type="transmembrane region" description="Helical" evidence="1">
    <location>
        <begin position="284"/>
        <end position="304"/>
    </location>
</feature>
<dbReference type="HOGENOM" id="CLU_798524_0_0_6"/>
<feature type="transmembrane region" description="Helical" evidence="1">
    <location>
        <begin position="230"/>
        <end position="248"/>
    </location>
</feature>
<feature type="transmembrane region" description="Helical" evidence="1">
    <location>
        <begin position="311"/>
        <end position="331"/>
    </location>
</feature>
<feature type="transmembrane region" description="Helical" evidence="1">
    <location>
        <begin position="149"/>
        <end position="175"/>
    </location>
</feature>
<evidence type="ECO:0000256" key="1">
    <source>
        <dbReference type="SAM" id="Phobius"/>
    </source>
</evidence>
<name>N9RUL2_9GAMM</name>
<dbReference type="OrthoDB" id="1151598at2"/>
<keyword evidence="1" id="KW-1133">Transmembrane helix</keyword>
<dbReference type="Proteomes" id="UP000013084">
    <property type="component" value="Unassembled WGS sequence"/>
</dbReference>
<keyword evidence="1" id="KW-0472">Membrane</keyword>
<keyword evidence="3" id="KW-1185">Reference proteome</keyword>
<evidence type="ECO:0000313" key="3">
    <source>
        <dbReference type="Proteomes" id="UP000013084"/>
    </source>
</evidence>
<comment type="caution">
    <text evidence="2">The sequence shown here is derived from an EMBL/GenBank/DDBJ whole genome shotgun (WGS) entry which is preliminary data.</text>
</comment>